<sequence>MANLESRILDGPPAGYCSSSEDEGESELKVVKDDDAHQARVTNGFRNTGVKGVLEDYRRSEDIRRMEGQAKERAIAEMAKRGMLSGRKEEVPDGDVDDDDLEAIRQRRLAEMRCAVRSNVLELDSKEQLLSAIEECRMLLVIHIYENDIAACHHVNVVFKTLAGHYENVQFCRIRANVSGLSKEFCSRGVPAIQVYRKEQLIGNFVRIDNTIGDDFRAPELVEFFTSKGIDLISTLSEDEEDASD</sequence>
<dbReference type="Proteomes" id="UP000095287">
    <property type="component" value="Unplaced"/>
</dbReference>
<comment type="similarity">
    <text evidence="1">Belongs to the phosducin family.</text>
</comment>
<keyword evidence="4" id="KW-1185">Reference proteome</keyword>
<dbReference type="InterPro" id="IPR001200">
    <property type="entry name" value="Phosducin"/>
</dbReference>
<feature type="compositionally biased region" description="Basic and acidic residues" evidence="2">
    <location>
        <begin position="26"/>
        <end position="35"/>
    </location>
</feature>
<dbReference type="GO" id="GO:0008277">
    <property type="term" value="P:regulation of G protein-coupled receptor signaling pathway"/>
    <property type="evidence" value="ECO:0007669"/>
    <property type="project" value="InterPro"/>
</dbReference>
<dbReference type="WBParaSite" id="L893_g15288.t1">
    <property type="protein sequence ID" value="L893_g15288.t1"/>
    <property type="gene ID" value="L893_g15288"/>
</dbReference>
<proteinExistence type="inferred from homology"/>
<dbReference type="Gene3D" id="3.40.30.10">
    <property type="entry name" value="Glutaredoxin"/>
    <property type="match status" value="1"/>
</dbReference>
<evidence type="ECO:0000256" key="1">
    <source>
        <dbReference type="ARBA" id="ARBA00009686"/>
    </source>
</evidence>
<evidence type="ECO:0000256" key="2">
    <source>
        <dbReference type="SAM" id="MobiDB-lite"/>
    </source>
</evidence>
<feature type="region of interest" description="Disordered" evidence="2">
    <location>
        <begin position="1"/>
        <end position="35"/>
    </location>
</feature>
<dbReference type="Pfam" id="PF02114">
    <property type="entry name" value="Phosducin"/>
    <property type="match status" value="1"/>
</dbReference>
<dbReference type="SUPFAM" id="SSF52833">
    <property type="entry name" value="Thioredoxin-like"/>
    <property type="match status" value="1"/>
</dbReference>
<dbReference type="PANTHER" id="PTHR46052">
    <property type="entry name" value="PHOSDUCIN-LIKE PROTEIN"/>
    <property type="match status" value="1"/>
</dbReference>
<organism evidence="4 5">
    <name type="scientific">Steinernema glaseri</name>
    <dbReference type="NCBI Taxonomy" id="37863"/>
    <lineage>
        <taxon>Eukaryota</taxon>
        <taxon>Metazoa</taxon>
        <taxon>Ecdysozoa</taxon>
        <taxon>Nematoda</taxon>
        <taxon>Chromadorea</taxon>
        <taxon>Rhabditida</taxon>
        <taxon>Tylenchina</taxon>
        <taxon>Panagrolaimomorpha</taxon>
        <taxon>Strongyloidoidea</taxon>
        <taxon>Steinernematidae</taxon>
        <taxon>Steinernema</taxon>
    </lineage>
</organism>
<name>A0A1I7YDI9_9BILA</name>
<evidence type="ECO:0000313" key="4">
    <source>
        <dbReference type="Proteomes" id="UP000095287"/>
    </source>
</evidence>
<dbReference type="InterPro" id="IPR051499">
    <property type="entry name" value="Phosducin-like_reg"/>
</dbReference>
<accession>A0A1I7YDI9</accession>
<dbReference type="CDD" id="cd02987">
    <property type="entry name" value="Phd_like_Phd"/>
    <property type="match status" value="1"/>
</dbReference>
<protein>
    <submittedName>
        <fullName evidence="5">Phosducin domain-containing protein</fullName>
    </submittedName>
</protein>
<feature type="domain" description="Phosducin" evidence="3">
    <location>
        <begin position="77"/>
        <end position="228"/>
    </location>
</feature>
<dbReference type="InterPro" id="IPR036249">
    <property type="entry name" value="Thioredoxin-like_sf"/>
</dbReference>
<dbReference type="PANTHER" id="PTHR46052:SF1">
    <property type="entry name" value="PHOSDUCIN-LIKE PROTEIN"/>
    <property type="match status" value="1"/>
</dbReference>
<dbReference type="AlphaFoldDB" id="A0A1I7YDI9"/>
<evidence type="ECO:0000259" key="3">
    <source>
        <dbReference type="Pfam" id="PF02114"/>
    </source>
</evidence>
<evidence type="ECO:0000313" key="5">
    <source>
        <dbReference type="WBParaSite" id="L893_g15288.t1"/>
    </source>
</evidence>
<reference evidence="5" key="1">
    <citation type="submission" date="2016-11" db="UniProtKB">
        <authorList>
            <consortium name="WormBaseParasite"/>
        </authorList>
    </citation>
    <scope>IDENTIFICATION</scope>
</reference>
<dbReference type="InterPro" id="IPR024253">
    <property type="entry name" value="Phosducin_thioredoxin-like_dom"/>
</dbReference>